<dbReference type="Gene3D" id="2.60.120.260">
    <property type="entry name" value="Galactose-binding domain-like"/>
    <property type="match status" value="1"/>
</dbReference>
<evidence type="ECO:0000256" key="6">
    <source>
        <dbReference type="ARBA" id="ARBA00023180"/>
    </source>
</evidence>
<evidence type="ECO:0000256" key="8">
    <source>
        <dbReference type="ARBA" id="ARBA00023295"/>
    </source>
</evidence>
<dbReference type="AlphaFoldDB" id="A0A1Y2DPJ9"/>
<dbReference type="InParanoid" id="A0A1Y2DPJ9"/>
<dbReference type="RefSeq" id="XP_040712822.1">
    <property type="nucleotide sequence ID" value="XM_040856476.1"/>
</dbReference>
<dbReference type="FunFam" id="2.60.40.10:FF:000495">
    <property type="entry name" value="Periplasmic beta-glucosidase"/>
    <property type="match status" value="1"/>
</dbReference>
<dbReference type="Pfam" id="PF07691">
    <property type="entry name" value="PA14"/>
    <property type="match status" value="1"/>
</dbReference>
<dbReference type="GeneID" id="63772688"/>
<evidence type="ECO:0000256" key="5">
    <source>
        <dbReference type="ARBA" id="ARBA00022801"/>
    </source>
</evidence>
<comment type="similarity">
    <text evidence="3 10">Belongs to the glycosyl hydrolase 3 family.</text>
</comment>
<dbReference type="GO" id="GO:0030245">
    <property type="term" value="P:cellulose catabolic process"/>
    <property type="evidence" value="ECO:0007669"/>
    <property type="project" value="UniProtKB-UniPathway"/>
</dbReference>
<dbReference type="Gene3D" id="3.20.20.300">
    <property type="entry name" value="Glycoside hydrolase, family 3, N-terminal domain"/>
    <property type="match status" value="1"/>
</dbReference>
<dbReference type="Proteomes" id="UP000193689">
    <property type="component" value="Unassembled WGS sequence"/>
</dbReference>
<evidence type="ECO:0000259" key="11">
    <source>
        <dbReference type="PROSITE" id="PS51820"/>
    </source>
</evidence>
<dbReference type="Pfam" id="PF01915">
    <property type="entry name" value="Glyco_hydro_3_C"/>
    <property type="match status" value="1"/>
</dbReference>
<dbReference type="Pfam" id="PF14310">
    <property type="entry name" value="Fn3-like"/>
    <property type="match status" value="1"/>
</dbReference>
<sequence length="850" mass="91802">MASKVDLVTVLKSLTLEEKISLLAGQNFWETVPVPGKVPCIKTTDGPNGARGADFTGGTPAACFPAACSVAATFDVTLARRVGAALAEEALSKGARCLLAPTTCIHRHPLGGRNFESFSEDPFLAGKLASQVIQGVQSKGVAATIKHFAANEQETDRMTVDEVISERALREVYLRPFEIAVKEERGPWAVMTSYNSINGTHADMNEFLLKKVLRGDWGWDGLVMSDWGGTNSTAESLVAGLDLEMPGPTLKRKVPDVVAAVKADKVAESVIDDRARHVLEFLNRLKAFEDATIPPEQAIDKPEHRALIREAGARGCVLLKNEDGVLPLSKHKVRGKKIALIGLAKTPLAHGGGSASVTTHYKISPWDAMQATLGDEVDIVYAKGGHVLRLLPPVCDSNESGKVVGLDGRPGFTVKQFNMDTQELVSTQHGNAECSLSPIGGASVRERTVEYEGDFTPSESGKHYLACSGLGPTQLFIDEKLVYEQKDPTPDAMGFLFGATSEDKFTFSFKEGKAYRLRVRTQPCTKATGLEILEGKAGLRVGFMLEAEHDANLLGEAADVARGADYAVVFTGHDPQWETEGQDQVSFNLPRDGSQDKLVEAVAGANKNTIVVNSTGVAVAMPWLDNIKGLVQAWFPGQECGNSIADVLTGAVNPEGRMPVSFPARIEDTPAYGNFPGAYVEDRDGDGKSKLRVEYKEGVFVGYRHYDRVGRDKVNFPFGYGLSYSTFAFAAMKVSNGGRSGDDAYQVTVEVTNTGDVAGGVLVQVYVGRKEKDEKHPVKGLAAFEKVRLQPGERREVQLSAAVRDLGFYNEARGKWVVEKGQYDFSLGESAMDVLQTVTVTVEEELAFAA</sequence>
<comment type="pathway">
    <text evidence="2 10">Glycan metabolism; cellulose degradation.</text>
</comment>
<evidence type="ECO:0000256" key="10">
    <source>
        <dbReference type="RuleBase" id="RU361161"/>
    </source>
</evidence>
<dbReference type="InterPro" id="IPR036962">
    <property type="entry name" value="Glyco_hydro_3_N_sf"/>
</dbReference>
<dbReference type="InterPro" id="IPR050288">
    <property type="entry name" value="Cellulose_deg_GH3"/>
</dbReference>
<evidence type="ECO:0000313" key="13">
    <source>
        <dbReference type="Proteomes" id="UP000193689"/>
    </source>
</evidence>
<dbReference type="SUPFAM" id="SSF52279">
    <property type="entry name" value="Beta-D-glucan exohydrolase, C-terminal domain"/>
    <property type="match status" value="1"/>
</dbReference>
<keyword evidence="5 10" id="KW-0378">Hydrolase</keyword>
<dbReference type="Pfam" id="PF00933">
    <property type="entry name" value="Glyco_hydro_3"/>
    <property type="match status" value="1"/>
</dbReference>
<protein>
    <recommendedName>
        <fullName evidence="4 10">beta-glucosidase</fullName>
        <ecNumber evidence="4 10">3.2.1.21</ecNumber>
    </recommendedName>
</protein>
<dbReference type="SMART" id="SM01217">
    <property type="entry name" value="Fn3_like"/>
    <property type="match status" value="1"/>
</dbReference>
<dbReference type="Gene3D" id="2.60.40.10">
    <property type="entry name" value="Immunoglobulins"/>
    <property type="match status" value="1"/>
</dbReference>
<evidence type="ECO:0000256" key="2">
    <source>
        <dbReference type="ARBA" id="ARBA00004987"/>
    </source>
</evidence>
<dbReference type="Gene3D" id="3.40.50.1700">
    <property type="entry name" value="Glycoside hydrolase family 3 C-terminal domain"/>
    <property type="match status" value="1"/>
</dbReference>
<keyword evidence="8 10" id="KW-0326">Glycosidase</keyword>
<organism evidence="12 13">
    <name type="scientific">Pseudomassariella vexata</name>
    <dbReference type="NCBI Taxonomy" id="1141098"/>
    <lineage>
        <taxon>Eukaryota</taxon>
        <taxon>Fungi</taxon>
        <taxon>Dikarya</taxon>
        <taxon>Ascomycota</taxon>
        <taxon>Pezizomycotina</taxon>
        <taxon>Sordariomycetes</taxon>
        <taxon>Xylariomycetidae</taxon>
        <taxon>Amphisphaeriales</taxon>
        <taxon>Pseudomassariaceae</taxon>
        <taxon>Pseudomassariella</taxon>
    </lineage>
</organism>
<dbReference type="EMBL" id="MCFJ01000011">
    <property type="protein sequence ID" value="ORY60595.1"/>
    <property type="molecule type" value="Genomic_DNA"/>
</dbReference>
<dbReference type="OrthoDB" id="47059at2759"/>
<dbReference type="InterPro" id="IPR002772">
    <property type="entry name" value="Glyco_hydro_3_C"/>
</dbReference>
<proteinExistence type="inferred from homology"/>
<feature type="domain" description="PA14" evidence="11">
    <location>
        <begin position="407"/>
        <end position="558"/>
    </location>
</feature>
<gene>
    <name evidence="12" type="ORF">BCR38DRAFT_349233</name>
</gene>
<dbReference type="PROSITE" id="PS51820">
    <property type="entry name" value="PA14"/>
    <property type="match status" value="1"/>
</dbReference>
<evidence type="ECO:0000256" key="1">
    <source>
        <dbReference type="ARBA" id="ARBA00000448"/>
    </source>
</evidence>
<evidence type="ECO:0000256" key="4">
    <source>
        <dbReference type="ARBA" id="ARBA00012744"/>
    </source>
</evidence>
<dbReference type="EC" id="3.2.1.21" evidence="4 10"/>
<dbReference type="InterPro" id="IPR026891">
    <property type="entry name" value="Fn3-like"/>
</dbReference>
<dbReference type="InterPro" id="IPR013783">
    <property type="entry name" value="Ig-like_fold"/>
</dbReference>
<evidence type="ECO:0000256" key="9">
    <source>
        <dbReference type="ARBA" id="ARBA00023326"/>
    </source>
</evidence>
<evidence type="ECO:0000256" key="7">
    <source>
        <dbReference type="ARBA" id="ARBA00023277"/>
    </source>
</evidence>
<keyword evidence="6" id="KW-0325">Glycoprotein</keyword>
<dbReference type="STRING" id="1141098.A0A1Y2DPJ9"/>
<dbReference type="InterPro" id="IPR011658">
    <property type="entry name" value="PA14_dom"/>
</dbReference>
<comment type="catalytic activity">
    <reaction evidence="1 10">
        <text>Hydrolysis of terminal, non-reducing beta-D-glucosyl residues with release of beta-D-glucose.</text>
        <dbReference type="EC" id="3.2.1.21"/>
    </reaction>
</comment>
<dbReference type="PANTHER" id="PTHR42715">
    <property type="entry name" value="BETA-GLUCOSIDASE"/>
    <property type="match status" value="1"/>
</dbReference>
<comment type="caution">
    <text evidence="12">The sequence shown here is derived from an EMBL/GenBank/DDBJ whole genome shotgun (WGS) entry which is preliminary data.</text>
</comment>
<dbReference type="InterPro" id="IPR036881">
    <property type="entry name" value="Glyco_hydro_3_C_sf"/>
</dbReference>
<accession>A0A1Y2DPJ9</accession>
<dbReference type="InterPro" id="IPR001764">
    <property type="entry name" value="Glyco_hydro_3_N"/>
</dbReference>
<reference evidence="12 13" key="1">
    <citation type="submission" date="2016-07" db="EMBL/GenBank/DDBJ databases">
        <title>Pervasive Adenine N6-methylation of Active Genes in Fungi.</title>
        <authorList>
            <consortium name="DOE Joint Genome Institute"/>
            <person name="Mondo S.J."/>
            <person name="Dannebaum R.O."/>
            <person name="Kuo R.C."/>
            <person name="Labutti K."/>
            <person name="Haridas S."/>
            <person name="Kuo A."/>
            <person name="Salamov A."/>
            <person name="Ahrendt S.R."/>
            <person name="Lipzen A."/>
            <person name="Sullivan W."/>
            <person name="Andreopoulos W.B."/>
            <person name="Clum A."/>
            <person name="Lindquist E."/>
            <person name="Daum C."/>
            <person name="Ramamoorthy G.K."/>
            <person name="Gryganskyi A."/>
            <person name="Culley D."/>
            <person name="Magnuson J.K."/>
            <person name="James T.Y."/>
            <person name="O'Malley M.A."/>
            <person name="Stajich J.E."/>
            <person name="Spatafora J.W."/>
            <person name="Visel A."/>
            <person name="Grigoriev I.V."/>
        </authorList>
    </citation>
    <scope>NUCLEOTIDE SEQUENCE [LARGE SCALE GENOMIC DNA]</scope>
    <source>
        <strain evidence="12 13">CBS 129021</strain>
    </source>
</reference>
<evidence type="ECO:0000256" key="3">
    <source>
        <dbReference type="ARBA" id="ARBA00005336"/>
    </source>
</evidence>
<dbReference type="PRINTS" id="PR00133">
    <property type="entry name" value="GLHYDRLASE3"/>
</dbReference>
<dbReference type="InterPro" id="IPR037524">
    <property type="entry name" value="PA14/GLEYA"/>
</dbReference>
<dbReference type="PROSITE" id="PS00775">
    <property type="entry name" value="GLYCOSYL_HYDROL_F3"/>
    <property type="match status" value="1"/>
</dbReference>
<dbReference type="GO" id="GO:0008422">
    <property type="term" value="F:beta-glucosidase activity"/>
    <property type="evidence" value="ECO:0007669"/>
    <property type="project" value="UniProtKB-EC"/>
</dbReference>
<keyword evidence="7 10" id="KW-0119">Carbohydrate metabolism</keyword>
<keyword evidence="9 10" id="KW-0624">Polysaccharide degradation</keyword>
<dbReference type="InterPro" id="IPR017853">
    <property type="entry name" value="GH"/>
</dbReference>
<keyword evidence="13" id="KW-1185">Reference proteome</keyword>
<dbReference type="PANTHER" id="PTHR42715:SF3">
    <property type="entry name" value="BETA-GLUCOSIDASE B-RELATED"/>
    <property type="match status" value="1"/>
</dbReference>
<dbReference type="SUPFAM" id="SSF51445">
    <property type="entry name" value="(Trans)glycosidases"/>
    <property type="match status" value="1"/>
</dbReference>
<dbReference type="InterPro" id="IPR019800">
    <property type="entry name" value="Glyco_hydro_3_AS"/>
</dbReference>
<dbReference type="UniPathway" id="UPA00696"/>
<name>A0A1Y2DPJ9_9PEZI</name>
<evidence type="ECO:0000313" key="12">
    <source>
        <dbReference type="EMBL" id="ORY60595.1"/>
    </source>
</evidence>